<evidence type="ECO:0000313" key="2">
    <source>
        <dbReference type="EMBL" id="CAE6458115.1"/>
    </source>
</evidence>
<proteinExistence type="predicted"/>
<keyword evidence="1" id="KW-0472">Membrane</keyword>
<accession>A0A8H3BHU3</accession>
<dbReference type="AlphaFoldDB" id="A0A8H3BHU3"/>
<evidence type="ECO:0000313" key="3">
    <source>
        <dbReference type="Proteomes" id="UP000663846"/>
    </source>
</evidence>
<keyword evidence="1" id="KW-1133">Transmembrane helix</keyword>
<reference evidence="2" key="1">
    <citation type="submission" date="2021-01" db="EMBL/GenBank/DDBJ databases">
        <authorList>
            <person name="Kaushik A."/>
        </authorList>
    </citation>
    <scope>NUCLEOTIDE SEQUENCE</scope>
    <source>
        <strain evidence="2">AG1-1C</strain>
    </source>
</reference>
<dbReference type="EMBL" id="CAJMWS010000675">
    <property type="protein sequence ID" value="CAE6458115.1"/>
    <property type="molecule type" value="Genomic_DNA"/>
</dbReference>
<protein>
    <submittedName>
        <fullName evidence="2">Uncharacterized protein</fullName>
    </submittedName>
</protein>
<feature type="non-terminal residue" evidence="2">
    <location>
        <position position="1"/>
    </location>
</feature>
<name>A0A8H3BHU3_9AGAM</name>
<dbReference type="Proteomes" id="UP000663846">
    <property type="component" value="Unassembled WGS sequence"/>
</dbReference>
<gene>
    <name evidence="2" type="ORF">RDB_LOCUS155540</name>
</gene>
<feature type="transmembrane region" description="Helical" evidence="1">
    <location>
        <begin position="16"/>
        <end position="35"/>
    </location>
</feature>
<sequence>MESLLYYILSARDHPLELGIGLLIALGVRFVFTALKRANAFSELEGPTPSGSLWGDEALFYDVKTGLTIHDELLNRYGSVCKIKGPLG</sequence>
<evidence type="ECO:0000256" key="1">
    <source>
        <dbReference type="SAM" id="Phobius"/>
    </source>
</evidence>
<comment type="caution">
    <text evidence="2">The sequence shown here is derived from an EMBL/GenBank/DDBJ whole genome shotgun (WGS) entry which is preliminary data.</text>
</comment>
<organism evidence="2 3">
    <name type="scientific">Rhizoctonia solani</name>
    <dbReference type="NCBI Taxonomy" id="456999"/>
    <lineage>
        <taxon>Eukaryota</taxon>
        <taxon>Fungi</taxon>
        <taxon>Dikarya</taxon>
        <taxon>Basidiomycota</taxon>
        <taxon>Agaricomycotina</taxon>
        <taxon>Agaricomycetes</taxon>
        <taxon>Cantharellales</taxon>
        <taxon>Ceratobasidiaceae</taxon>
        <taxon>Rhizoctonia</taxon>
    </lineage>
</organism>
<keyword evidence="1" id="KW-0812">Transmembrane</keyword>